<accession>A0A067LAV3</accession>
<protein>
    <submittedName>
        <fullName evidence="1">Uncharacterized protein</fullName>
    </submittedName>
</protein>
<dbReference type="Proteomes" id="UP000027138">
    <property type="component" value="Unassembled WGS sequence"/>
</dbReference>
<reference evidence="1 2" key="1">
    <citation type="journal article" date="2014" name="PLoS ONE">
        <title>Global Analysis of Gene Expression Profiles in Physic Nut (Jatropha curcas L.) Seedlings Exposed to Salt Stress.</title>
        <authorList>
            <person name="Zhang L."/>
            <person name="Zhang C."/>
            <person name="Wu P."/>
            <person name="Chen Y."/>
            <person name="Li M."/>
            <person name="Jiang H."/>
            <person name="Wu G."/>
        </authorList>
    </citation>
    <scope>NUCLEOTIDE SEQUENCE [LARGE SCALE GENOMIC DNA]</scope>
    <source>
        <strain evidence="2">cv. GZQX0401</strain>
        <tissue evidence="1">Young leaves</tissue>
    </source>
</reference>
<evidence type="ECO:0000313" key="2">
    <source>
        <dbReference type="Proteomes" id="UP000027138"/>
    </source>
</evidence>
<evidence type="ECO:0000313" key="1">
    <source>
        <dbReference type="EMBL" id="KDP45542.1"/>
    </source>
</evidence>
<gene>
    <name evidence="1" type="ORF">JCGZ_18779</name>
</gene>
<dbReference type="EMBL" id="KK914230">
    <property type="protein sequence ID" value="KDP45542.1"/>
    <property type="molecule type" value="Genomic_DNA"/>
</dbReference>
<dbReference type="AlphaFoldDB" id="A0A067LAV3"/>
<organism evidence="1 2">
    <name type="scientific">Jatropha curcas</name>
    <name type="common">Barbados nut</name>
    <dbReference type="NCBI Taxonomy" id="180498"/>
    <lineage>
        <taxon>Eukaryota</taxon>
        <taxon>Viridiplantae</taxon>
        <taxon>Streptophyta</taxon>
        <taxon>Embryophyta</taxon>
        <taxon>Tracheophyta</taxon>
        <taxon>Spermatophyta</taxon>
        <taxon>Magnoliopsida</taxon>
        <taxon>eudicotyledons</taxon>
        <taxon>Gunneridae</taxon>
        <taxon>Pentapetalae</taxon>
        <taxon>rosids</taxon>
        <taxon>fabids</taxon>
        <taxon>Malpighiales</taxon>
        <taxon>Euphorbiaceae</taxon>
        <taxon>Crotonoideae</taxon>
        <taxon>Jatropheae</taxon>
        <taxon>Jatropha</taxon>
    </lineage>
</organism>
<proteinExistence type="predicted"/>
<name>A0A067LAV3_JATCU</name>
<keyword evidence="2" id="KW-1185">Reference proteome</keyword>
<sequence length="110" mass="12593">MSRYEANCSLQFDAPSCEMARHCLFPVDAHFFDSMDDLVRKDFINQSLFHALNANNINFARITKLKGAYTEIEVKKIQMEDALKSAKVPIREQEAQHKAELADCDVVLEN</sequence>